<dbReference type="SUPFAM" id="SSF56112">
    <property type="entry name" value="Protein kinase-like (PK-like)"/>
    <property type="match status" value="1"/>
</dbReference>
<feature type="region of interest" description="Disordered" evidence="4">
    <location>
        <begin position="97"/>
        <end position="127"/>
    </location>
</feature>
<gene>
    <name evidence="6" type="ORF">QCA50_012648</name>
</gene>
<comment type="caution">
    <text evidence="6">The sequence shown here is derived from an EMBL/GenBank/DDBJ whole genome shotgun (WGS) entry which is preliminary data.</text>
</comment>
<evidence type="ECO:0000256" key="3">
    <source>
        <dbReference type="ARBA" id="ARBA00022777"/>
    </source>
</evidence>
<dbReference type="Proteomes" id="UP001385951">
    <property type="component" value="Unassembled WGS sequence"/>
</dbReference>
<evidence type="ECO:0000313" key="7">
    <source>
        <dbReference type="Proteomes" id="UP001385951"/>
    </source>
</evidence>
<dbReference type="AlphaFoldDB" id="A0AAW0G1R5"/>
<keyword evidence="7" id="KW-1185">Reference proteome</keyword>
<keyword evidence="2" id="KW-0808">Transferase</keyword>
<dbReference type="GO" id="GO:0004674">
    <property type="term" value="F:protein serine/threonine kinase activity"/>
    <property type="evidence" value="ECO:0007669"/>
    <property type="project" value="UniProtKB-KW"/>
</dbReference>
<dbReference type="GO" id="GO:0005524">
    <property type="term" value="F:ATP binding"/>
    <property type="evidence" value="ECO:0007669"/>
    <property type="project" value="InterPro"/>
</dbReference>
<accession>A0AAW0G1R5</accession>
<keyword evidence="1" id="KW-0723">Serine/threonine-protein kinase</keyword>
<dbReference type="PROSITE" id="PS51158">
    <property type="entry name" value="ALPHA_KINASE"/>
    <property type="match status" value="1"/>
</dbReference>
<evidence type="ECO:0000313" key="6">
    <source>
        <dbReference type="EMBL" id="KAK7684324.1"/>
    </source>
</evidence>
<protein>
    <recommendedName>
        <fullName evidence="5">Alpha-type protein kinase domain-containing protein</fullName>
    </recommendedName>
</protein>
<evidence type="ECO:0000256" key="2">
    <source>
        <dbReference type="ARBA" id="ARBA00022679"/>
    </source>
</evidence>
<sequence length="127" mass="14118">MDAFGHFSLTWTKNTIVLADLQSTSTFVKTPLAGGIQRSCDVLFDVMSHSLAGSTGVGDHGRDGIMHFVQSHKCQTFCDGLGLEPLSEDDIEETALTNYEDYNEDVEDNPENEDYNGEEDYEEAEEE</sequence>
<evidence type="ECO:0000256" key="1">
    <source>
        <dbReference type="ARBA" id="ARBA00022527"/>
    </source>
</evidence>
<dbReference type="EMBL" id="JASBNA010000026">
    <property type="protein sequence ID" value="KAK7684324.1"/>
    <property type="molecule type" value="Genomic_DNA"/>
</dbReference>
<name>A0AAW0G1R5_9APHY</name>
<evidence type="ECO:0000256" key="4">
    <source>
        <dbReference type="SAM" id="MobiDB-lite"/>
    </source>
</evidence>
<dbReference type="Gene3D" id="3.20.200.10">
    <property type="entry name" value="MHCK/EF2 kinase"/>
    <property type="match status" value="1"/>
</dbReference>
<reference evidence="6 7" key="1">
    <citation type="submission" date="2022-09" db="EMBL/GenBank/DDBJ databases">
        <authorList>
            <person name="Palmer J.M."/>
        </authorList>
    </citation>
    <scope>NUCLEOTIDE SEQUENCE [LARGE SCALE GENOMIC DNA]</scope>
    <source>
        <strain evidence="6 7">DSM 7382</strain>
    </source>
</reference>
<keyword evidence="3" id="KW-0418">Kinase</keyword>
<proteinExistence type="predicted"/>
<dbReference type="InterPro" id="IPR004166">
    <property type="entry name" value="a-kinase_dom"/>
</dbReference>
<feature type="compositionally biased region" description="Acidic residues" evidence="4">
    <location>
        <begin position="101"/>
        <end position="127"/>
    </location>
</feature>
<feature type="domain" description="Alpha-type protein kinase" evidence="5">
    <location>
        <begin position="1"/>
        <end position="86"/>
    </location>
</feature>
<dbReference type="InterPro" id="IPR011009">
    <property type="entry name" value="Kinase-like_dom_sf"/>
</dbReference>
<dbReference type="Pfam" id="PF02816">
    <property type="entry name" value="Alpha_kinase"/>
    <property type="match status" value="1"/>
</dbReference>
<evidence type="ECO:0000259" key="5">
    <source>
        <dbReference type="PROSITE" id="PS51158"/>
    </source>
</evidence>
<organism evidence="6 7">
    <name type="scientific">Cerrena zonata</name>
    <dbReference type="NCBI Taxonomy" id="2478898"/>
    <lineage>
        <taxon>Eukaryota</taxon>
        <taxon>Fungi</taxon>
        <taxon>Dikarya</taxon>
        <taxon>Basidiomycota</taxon>
        <taxon>Agaricomycotina</taxon>
        <taxon>Agaricomycetes</taxon>
        <taxon>Polyporales</taxon>
        <taxon>Cerrenaceae</taxon>
        <taxon>Cerrena</taxon>
    </lineage>
</organism>